<feature type="region of interest" description="Disordered" evidence="9">
    <location>
        <begin position="1"/>
        <end position="29"/>
    </location>
</feature>
<feature type="topological domain" description="Cytoplasmic" evidence="8">
    <location>
        <begin position="98"/>
        <end position="402"/>
    </location>
</feature>
<dbReference type="PROSITE" id="PS51847">
    <property type="entry name" value="SMP"/>
    <property type="match status" value="1"/>
</dbReference>
<evidence type="ECO:0000256" key="10">
    <source>
        <dbReference type="SAM" id="Phobius"/>
    </source>
</evidence>
<reference evidence="12 13" key="1">
    <citation type="submission" date="2016-02" db="EMBL/GenBank/DDBJ databases">
        <title>Comparative genomic and transcriptomic foundation for Pichia pastoris.</title>
        <authorList>
            <person name="Love K.R."/>
            <person name="Shah K.A."/>
            <person name="Whittaker C.A."/>
            <person name="Wu J."/>
            <person name="Bartlett M.C."/>
            <person name="Ma D."/>
            <person name="Leeson R.L."/>
            <person name="Priest M."/>
            <person name="Young S.K."/>
            <person name="Love J.C."/>
        </authorList>
    </citation>
    <scope>NUCLEOTIDE SEQUENCE [LARGE SCALE GENOMIC DNA]</scope>
    <source>
        <strain evidence="12 13">ATCC 28485</strain>
    </source>
</reference>
<comment type="subcellular location">
    <subcellularLocation>
        <location evidence="8">Endoplasmic reticulum membrane</location>
        <topology evidence="8">Single-pass type I membrane protein</topology>
    </subcellularLocation>
    <text evidence="8">The ERMES/MDM complex localizes to a few discrete foci (around 10 per single cell), that represent mitochondria-endoplasmic reticulum junctions. These foci are often found next to mtDNA nucleoids.</text>
</comment>
<evidence type="ECO:0000256" key="2">
    <source>
        <dbReference type="ARBA" id="ARBA00022692"/>
    </source>
</evidence>
<dbReference type="InterPro" id="IPR031468">
    <property type="entry name" value="SMP_LBD"/>
</dbReference>
<gene>
    <name evidence="8 12" type="primary">MMM1</name>
    <name evidence="12" type="ORF">ATY40_BA7504774</name>
</gene>
<keyword evidence="1" id="KW-0813">Transport</keyword>
<evidence type="ECO:0000256" key="5">
    <source>
        <dbReference type="ARBA" id="ARBA00023055"/>
    </source>
</evidence>
<evidence type="ECO:0000256" key="9">
    <source>
        <dbReference type="SAM" id="MobiDB-lite"/>
    </source>
</evidence>
<dbReference type="GO" id="GO:0008289">
    <property type="term" value="F:lipid binding"/>
    <property type="evidence" value="ECO:0007669"/>
    <property type="project" value="UniProtKB-KW"/>
</dbReference>
<dbReference type="CDD" id="cd21671">
    <property type="entry name" value="SMP_Mmm1"/>
    <property type="match status" value="1"/>
</dbReference>
<dbReference type="InterPro" id="IPR027537">
    <property type="entry name" value="Mmm1"/>
</dbReference>
<dbReference type="GO" id="GO:1990456">
    <property type="term" value="P:mitochondrion-endoplasmic reticulum membrane tethering"/>
    <property type="evidence" value="ECO:0007669"/>
    <property type="project" value="TreeGrafter"/>
</dbReference>
<dbReference type="PANTHER" id="PTHR13466">
    <property type="entry name" value="TEX2 PROTEIN-RELATED"/>
    <property type="match status" value="1"/>
</dbReference>
<proteinExistence type="inferred from homology"/>
<keyword evidence="13" id="KW-1185">Reference proteome</keyword>
<dbReference type="OrthoDB" id="5599157at2759"/>
<feature type="domain" description="SMP-LTD" evidence="11">
    <location>
        <begin position="155"/>
        <end position="378"/>
    </location>
</feature>
<feature type="transmembrane region" description="Helical" evidence="10">
    <location>
        <begin position="73"/>
        <end position="97"/>
    </location>
</feature>
<dbReference type="Proteomes" id="UP000094565">
    <property type="component" value="Chromosome 4"/>
</dbReference>
<dbReference type="Pfam" id="PF10296">
    <property type="entry name" value="MMM1"/>
    <property type="match status" value="1"/>
</dbReference>
<dbReference type="GO" id="GO:0005789">
    <property type="term" value="C:endoplasmic reticulum membrane"/>
    <property type="evidence" value="ECO:0007669"/>
    <property type="project" value="UniProtKB-SubCell"/>
</dbReference>
<name>A0A1B2JHH3_PICPA</name>
<dbReference type="GO" id="GO:0045040">
    <property type="term" value="P:protein insertion into mitochondrial outer membrane"/>
    <property type="evidence" value="ECO:0007669"/>
    <property type="project" value="UniProtKB-UniRule"/>
</dbReference>
<evidence type="ECO:0000259" key="11">
    <source>
        <dbReference type="PROSITE" id="PS51847"/>
    </source>
</evidence>
<dbReference type="GO" id="GO:0032865">
    <property type="term" value="C:ERMES complex"/>
    <property type="evidence" value="ECO:0007669"/>
    <property type="project" value="UniProtKB-UniRule"/>
</dbReference>
<evidence type="ECO:0000256" key="3">
    <source>
        <dbReference type="ARBA" id="ARBA00022824"/>
    </source>
</evidence>
<keyword evidence="2 8" id="KW-0812">Transmembrane</keyword>
<evidence type="ECO:0000256" key="1">
    <source>
        <dbReference type="ARBA" id="ARBA00022448"/>
    </source>
</evidence>
<dbReference type="EMBL" id="CP014587">
    <property type="protein sequence ID" value="ANZ77487.1"/>
    <property type="molecule type" value="Genomic_DNA"/>
</dbReference>
<comment type="function">
    <text evidence="8">Component of the ERMES/MDM complex, which serves as a molecular tether to connect the endoplasmic reticulum (ER) and mitochondria. Components of this complex are involved in the control of mitochondrial shape and protein biogenesis, and function in nonvesicular lipid trafficking between the ER and mitochondria. The MDM12-MMM1 subcomplex functions in the major beta-barrel assembly pathway that is responsible for biogenesis of all outer membrane beta-barrel proteins, and acts in a late step after the SAM complex. The MDM10-MDM12-MMM1 subcomplex further acts in the TOM40-specific pathway after the action of the MDM12-MMM1 complex. Essential for establishing and maintaining the structure of mitochondria and maintenance of mtDNA nucleoids.</text>
</comment>
<keyword evidence="3 8" id="KW-0256">Endoplasmic reticulum</keyword>
<dbReference type="GO" id="GO:0015914">
    <property type="term" value="P:phospholipid transport"/>
    <property type="evidence" value="ECO:0007669"/>
    <property type="project" value="TreeGrafter"/>
</dbReference>
<comment type="subunit">
    <text evidence="8">Homodimer. Component of the ER-mitochondria encounter structure (ERMES) or MDM complex, composed of MMM1, MDM10, MDM12 and MDM34. A MMM1 homodimer associates with one molecule of MDM12 on each side in a pairwise head-to-tail manner, and the SMP-LTD domains of MMM1 and MDM12 generate a continuous hydrophobic tunnel for phospholipid trafficking.</text>
</comment>
<keyword evidence="6" id="KW-0446">Lipid-binding</keyword>
<dbReference type="AlphaFoldDB" id="A0A1B2JHH3"/>
<keyword evidence="4 8" id="KW-1133">Transmembrane helix</keyword>
<evidence type="ECO:0000313" key="12">
    <source>
        <dbReference type="EMBL" id="ANZ77487.1"/>
    </source>
</evidence>
<comment type="similarity">
    <text evidence="8">Belongs to the MMM1 family.</text>
</comment>
<evidence type="ECO:0000256" key="7">
    <source>
        <dbReference type="ARBA" id="ARBA00023136"/>
    </source>
</evidence>
<accession>A0A1B2JHH3</accession>
<evidence type="ECO:0000256" key="4">
    <source>
        <dbReference type="ARBA" id="ARBA00022989"/>
    </source>
</evidence>
<keyword evidence="5" id="KW-0445">Lipid transport</keyword>
<evidence type="ECO:0000256" key="8">
    <source>
        <dbReference type="HAMAP-Rule" id="MF_03103"/>
    </source>
</evidence>
<evidence type="ECO:0000313" key="13">
    <source>
        <dbReference type="Proteomes" id="UP000094565"/>
    </source>
</evidence>
<feature type="topological domain" description="Lumenal" evidence="8">
    <location>
        <begin position="1"/>
        <end position="76"/>
    </location>
</feature>
<keyword evidence="7 8" id="KW-0472">Membrane</keyword>
<sequence>MALALNQDLTQKRETDNNMSDSEPSGETTVNQVETIVTTVVVEQQVPTLVLDSLISENLKLASASQNSSGWGFAHGLLVGQLSVVAVLAFFIKFFIFGNSSMARPLMVAPLINRKPAGVYKKGRAKSFSEVEDYDSETSSTQILDKTYYDVKTHQSESLDWFNVLVAQSIAQFRYEALNNDNIYHSLSDALSSSNLPDYLDKITITEINIGDDFPIFSNCRIKHSPNNSNRLEAKIDVDVADTLTLGIETQLLLNQPKPFTAVLPVQLSVSIVRFSACLTVSLISTADEEFQSSIKCVEDSENAVGDYEDDDDEFGGGAALMFSFSPDFRLEFEVKSLIGARSKLENVPLIGNLIEEKLKSWFLERCVEPRFQLIELPSMWPRKKNTRKPVDSESETAVDSN</sequence>
<dbReference type="HAMAP" id="MF_03103">
    <property type="entry name" value="Mmm1"/>
    <property type="match status" value="1"/>
</dbReference>
<dbReference type="PANTHER" id="PTHR13466:SF0">
    <property type="entry name" value="SMP-LTD DOMAIN-CONTAINING PROTEIN"/>
    <property type="match status" value="1"/>
</dbReference>
<evidence type="ECO:0000256" key="6">
    <source>
        <dbReference type="ARBA" id="ARBA00023121"/>
    </source>
</evidence>
<protein>
    <recommendedName>
        <fullName evidence="8">Maintenance of mitochondrial morphology protein 1</fullName>
    </recommendedName>
</protein>
<dbReference type="InterPro" id="IPR019411">
    <property type="entry name" value="MMM1_dom"/>
</dbReference>
<organism evidence="12 13">
    <name type="scientific">Komagataella pastoris</name>
    <name type="common">Yeast</name>
    <name type="synonym">Pichia pastoris</name>
    <dbReference type="NCBI Taxonomy" id="4922"/>
    <lineage>
        <taxon>Eukaryota</taxon>
        <taxon>Fungi</taxon>
        <taxon>Dikarya</taxon>
        <taxon>Ascomycota</taxon>
        <taxon>Saccharomycotina</taxon>
        <taxon>Pichiomycetes</taxon>
        <taxon>Pichiales</taxon>
        <taxon>Pichiaceae</taxon>
        <taxon>Komagataella</taxon>
    </lineage>
</organism>
<feature type="compositionally biased region" description="Polar residues" evidence="9">
    <location>
        <begin position="17"/>
        <end position="26"/>
    </location>
</feature>